<keyword evidence="4" id="KW-1185">Reference proteome</keyword>
<keyword evidence="2" id="KW-0812">Transmembrane</keyword>
<proteinExistence type="predicted"/>
<evidence type="ECO:0000256" key="2">
    <source>
        <dbReference type="SAM" id="Phobius"/>
    </source>
</evidence>
<evidence type="ECO:0000313" key="3">
    <source>
        <dbReference type="EMBL" id="TQL99020.1"/>
    </source>
</evidence>
<keyword evidence="2" id="KW-1133">Transmembrane helix</keyword>
<accession>A0A543CPW7</accession>
<reference evidence="3 4" key="1">
    <citation type="submission" date="2019-06" db="EMBL/GenBank/DDBJ databases">
        <title>Sequencing the genomes of 1000 actinobacteria strains.</title>
        <authorList>
            <person name="Klenk H.-P."/>
        </authorList>
    </citation>
    <scope>NUCLEOTIDE SEQUENCE [LARGE SCALE GENOMIC DNA]</scope>
    <source>
        <strain evidence="3 4">DSM 102200</strain>
    </source>
</reference>
<organism evidence="3 4">
    <name type="scientific">Actinoallomurus bryophytorum</name>
    <dbReference type="NCBI Taxonomy" id="1490222"/>
    <lineage>
        <taxon>Bacteria</taxon>
        <taxon>Bacillati</taxon>
        <taxon>Actinomycetota</taxon>
        <taxon>Actinomycetes</taxon>
        <taxon>Streptosporangiales</taxon>
        <taxon>Thermomonosporaceae</taxon>
        <taxon>Actinoallomurus</taxon>
    </lineage>
</organism>
<gene>
    <name evidence="3" type="ORF">FB559_4673</name>
</gene>
<feature type="transmembrane region" description="Helical" evidence="2">
    <location>
        <begin position="106"/>
        <end position="123"/>
    </location>
</feature>
<evidence type="ECO:0000256" key="1">
    <source>
        <dbReference type="SAM" id="MobiDB-lite"/>
    </source>
</evidence>
<comment type="caution">
    <text evidence="3">The sequence shown here is derived from an EMBL/GenBank/DDBJ whole genome shotgun (WGS) entry which is preliminary data.</text>
</comment>
<protein>
    <submittedName>
        <fullName evidence="3">Uncharacterized protein DUF3618</fullName>
    </submittedName>
</protein>
<dbReference type="AlphaFoldDB" id="A0A543CPW7"/>
<dbReference type="Pfam" id="PF12277">
    <property type="entry name" value="DUF3618"/>
    <property type="match status" value="1"/>
</dbReference>
<dbReference type="Proteomes" id="UP000316096">
    <property type="component" value="Unassembled WGS sequence"/>
</dbReference>
<sequence>MMAQDTPGGDRQVTASDAKDDREQLIAGIEQTRHDLAETVEALAAKADVASRVRGKTAQVRGQIGGKFSTLTRTARDRAPGVRDQVSKAGRVIPEPARRTVTERPAVLYAAAGACVAAGLWMWRMGGRRP</sequence>
<feature type="region of interest" description="Disordered" evidence="1">
    <location>
        <begin position="1"/>
        <end position="24"/>
    </location>
</feature>
<dbReference type="OrthoDB" id="3390335at2"/>
<evidence type="ECO:0000313" key="4">
    <source>
        <dbReference type="Proteomes" id="UP000316096"/>
    </source>
</evidence>
<dbReference type="EMBL" id="VFOZ01000001">
    <property type="protein sequence ID" value="TQL99020.1"/>
    <property type="molecule type" value="Genomic_DNA"/>
</dbReference>
<dbReference type="InterPro" id="IPR022062">
    <property type="entry name" value="DUF3618"/>
</dbReference>
<name>A0A543CPW7_9ACTN</name>
<keyword evidence="2" id="KW-0472">Membrane</keyword>